<name>A0ABR3TMB6_9PEZI</name>
<gene>
    <name evidence="2" type="ORF">SLS58_006584</name>
</gene>
<organism evidence="2 3">
    <name type="scientific">Diplodia intermedia</name>
    <dbReference type="NCBI Taxonomy" id="856260"/>
    <lineage>
        <taxon>Eukaryota</taxon>
        <taxon>Fungi</taxon>
        <taxon>Dikarya</taxon>
        <taxon>Ascomycota</taxon>
        <taxon>Pezizomycotina</taxon>
        <taxon>Dothideomycetes</taxon>
        <taxon>Dothideomycetes incertae sedis</taxon>
        <taxon>Botryosphaeriales</taxon>
        <taxon>Botryosphaeriaceae</taxon>
        <taxon>Diplodia</taxon>
    </lineage>
</organism>
<reference evidence="2 3" key="1">
    <citation type="journal article" date="2023" name="Plant Dis.">
        <title>First Report of Diplodia intermedia Causing Canker and Dieback Diseases on Apple Trees in Canada.</title>
        <authorList>
            <person name="Ellouze W."/>
            <person name="Ilyukhin E."/>
            <person name="Sulman M."/>
            <person name="Ali S."/>
        </authorList>
    </citation>
    <scope>NUCLEOTIDE SEQUENCE [LARGE SCALE GENOMIC DNA]</scope>
    <source>
        <strain evidence="2 3">M45-28</strain>
    </source>
</reference>
<dbReference type="EMBL" id="JAKEKT020000046">
    <property type="protein sequence ID" value="KAL1640762.1"/>
    <property type="molecule type" value="Genomic_DNA"/>
</dbReference>
<evidence type="ECO:0000256" key="1">
    <source>
        <dbReference type="SAM" id="MobiDB-lite"/>
    </source>
</evidence>
<accession>A0ABR3TMB6</accession>
<protein>
    <submittedName>
        <fullName evidence="2">Uncharacterized protein</fullName>
    </submittedName>
</protein>
<evidence type="ECO:0000313" key="3">
    <source>
        <dbReference type="Proteomes" id="UP001521184"/>
    </source>
</evidence>
<feature type="compositionally biased region" description="Polar residues" evidence="1">
    <location>
        <begin position="1"/>
        <end position="35"/>
    </location>
</feature>
<evidence type="ECO:0000313" key="2">
    <source>
        <dbReference type="EMBL" id="KAL1640762.1"/>
    </source>
</evidence>
<feature type="region of interest" description="Disordered" evidence="1">
    <location>
        <begin position="1"/>
        <end position="50"/>
    </location>
</feature>
<keyword evidence="3" id="KW-1185">Reference proteome</keyword>
<proteinExistence type="predicted"/>
<sequence length="484" mass="55203">MAGSNDSAQQHNPQDSTNSADLPQQTLGTSNTIGQETDDDDETVGSAPLSSREALRVENIQPAIKAGNKYAKLLAVSYHDMLRAVWEDERNERRALKNIELAQWLHITLPIMATMTGPILNEIICGNIAYAAKHDQTIGDIMKFYQANAPQRPAIYNVVLVDEYGNSPTPNELDKVLDILEKYPERDYDELAEKIDGLIHAPSLSTDPAKRPLTHSRRYLRTANNHMYSIERLVNLKTFCKSLKHRFEGMTSLDRLLPLDHPLGLFGWSIDADARKSHHLSHQSSNYIMNLTEAVCQHLYENDVLFMQYRMQAYPICFLAEPEQSIAAELLFTCIGDGYIHAGGGFSHHNAGENNDSANKLPATVWDAQARFVLKNTPFRDNVDKELLAYKEEYAERQQLIASINRSRDIIKRLPETEARWEAIMIRYEIKLEELLQMLRYGLNWRNEGRLPDHVQATLDRALQEFRDYDPDDEDQSNMEFATG</sequence>
<comment type="caution">
    <text evidence="2">The sequence shown here is derived from an EMBL/GenBank/DDBJ whole genome shotgun (WGS) entry which is preliminary data.</text>
</comment>
<dbReference type="Proteomes" id="UP001521184">
    <property type="component" value="Unassembled WGS sequence"/>
</dbReference>